<dbReference type="EMBL" id="BAABKQ010000001">
    <property type="protein sequence ID" value="GAA4810593.1"/>
    <property type="molecule type" value="Genomic_DNA"/>
</dbReference>
<evidence type="ECO:0000256" key="5">
    <source>
        <dbReference type="SAM" id="MobiDB-lite"/>
    </source>
</evidence>
<name>A0ABP9CGA0_9ACTN</name>
<gene>
    <name evidence="6" type="ORF">GCM10023353_13650</name>
</gene>
<comment type="caution">
    <text evidence="6">The sequence shown here is derived from an EMBL/GenBank/DDBJ whole genome shotgun (WGS) entry which is preliminary data.</text>
</comment>
<keyword evidence="2" id="KW-0285">Flavoprotein</keyword>
<feature type="compositionally biased region" description="Basic residues" evidence="5">
    <location>
        <begin position="90"/>
        <end position="99"/>
    </location>
</feature>
<accession>A0ABP9CGA0</accession>
<proteinExistence type="predicted"/>
<evidence type="ECO:0000256" key="1">
    <source>
        <dbReference type="ARBA" id="ARBA00001974"/>
    </source>
</evidence>
<protein>
    <submittedName>
        <fullName evidence="6">Uncharacterized protein</fullName>
    </submittedName>
</protein>
<sequence length="99" mass="10602">MQEHGNSFKRHARAMVLGGVSSCISRIAFRTPGLGSRLQDHPEGDIKWDARNRCGGGLAGRHDTARCDAARGDAASGAASHARGADRGTARPRRVARRR</sequence>
<evidence type="ECO:0000256" key="3">
    <source>
        <dbReference type="ARBA" id="ARBA00022827"/>
    </source>
</evidence>
<keyword evidence="7" id="KW-1185">Reference proteome</keyword>
<dbReference type="Gene3D" id="4.10.450.10">
    <property type="entry name" value="Glucose Oxidase, domain 2"/>
    <property type="match status" value="1"/>
</dbReference>
<dbReference type="InterPro" id="IPR027424">
    <property type="entry name" value="Glucose_Oxidase_domain_2"/>
</dbReference>
<reference evidence="7" key="1">
    <citation type="journal article" date="2019" name="Int. J. Syst. Evol. Microbiol.">
        <title>The Global Catalogue of Microorganisms (GCM) 10K type strain sequencing project: providing services to taxonomists for standard genome sequencing and annotation.</title>
        <authorList>
            <consortium name="The Broad Institute Genomics Platform"/>
            <consortium name="The Broad Institute Genome Sequencing Center for Infectious Disease"/>
            <person name="Wu L."/>
            <person name="Ma J."/>
        </authorList>
    </citation>
    <scope>NUCLEOTIDE SEQUENCE [LARGE SCALE GENOMIC DNA]</scope>
    <source>
        <strain evidence="7">JCM 18542</strain>
    </source>
</reference>
<evidence type="ECO:0000256" key="4">
    <source>
        <dbReference type="ARBA" id="ARBA00023002"/>
    </source>
</evidence>
<feature type="region of interest" description="Disordered" evidence="5">
    <location>
        <begin position="70"/>
        <end position="99"/>
    </location>
</feature>
<keyword evidence="4" id="KW-0560">Oxidoreductase</keyword>
<dbReference type="Proteomes" id="UP001500839">
    <property type="component" value="Unassembled WGS sequence"/>
</dbReference>
<comment type="cofactor">
    <cofactor evidence="1">
        <name>FAD</name>
        <dbReference type="ChEBI" id="CHEBI:57692"/>
    </cofactor>
</comment>
<organism evidence="6 7">
    <name type="scientific">Tomitella cavernea</name>
    <dbReference type="NCBI Taxonomy" id="1387982"/>
    <lineage>
        <taxon>Bacteria</taxon>
        <taxon>Bacillati</taxon>
        <taxon>Actinomycetota</taxon>
        <taxon>Actinomycetes</taxon>
        <taxon>Mycobacteriales</taxon>
        <taxon>Tomitella</taxon>
    </lineage>
</organism>
<evidence type="ECO:0000313" key="6">
    <source>
        <dbReference type="EMBL" id="GAA4810593.1"/>
    </source>
</evidence>
<evidence type="ECO:0000256" key="2">
    <source>
        <dbReference type="ARBA" id="ARBA00022630"/>
    </source>
</evidence>
<keyword evidence="3" id="KW-0274">FAD</keyword>
<evidence type="ECO:0000313" key="7">
    <source>
        <dbReference type="Proteomes" id="UP001500839"/>
    </source>
</evidence>
<feature type="compositionally biased region" description="Low complexity" evidence="5">
    <location>
        <begin position="72"/>
        <end position="82"/>
    </location>
</feature>